<dbReference type="RefSeq" id="WP_014258940.1">
    <property type="nucleotide sequence ID" value="NC_016629.1"/>
</dbReference>
<keyword evidence="3 4" id="KW-0274">FAD</keyword>
<keyword evidence="9" id="KW-1185">Reference proteome</keyword>
<feature type="binding site" evidence="4">
    <location>
        <position position="262"/>
    </location>
    <ligand>
        <name>NAD(+)</name>
        <dbReference type="ChEBI" id="CHEBI:57540"/>
    </ligand>
</feature>
<dbReference type="InterPro" id="IPR004099">
    <property type="entry name" value="Pyr_nucl-diS_OxRdtase_dimer"/>
</dbReference>
<dbReference type="SUPFAM" id="SSF51905">
    <property type="entry name" value="FAD/NAD(P)-binding domain"/>
    <property type="match status" value="1"/>
</dbReference>
<keyword evidence="4" id="KW-0547">Nucleotide-binding</keyword>
<dbReference type="InterPro" id="IPR036188">
    <property type="entry name" value="FAD/NAD-bd_sf"/>
</dbReference>
<proteinExistence type="inferred from homology"/>
<dbReference type="Gene3D" id="3.50.50.60">
    <property type="entry name" value="FAD/NAD(P)-binding domain"/>
    <property type="match status" value="2"/>
</dbReference>
<dbReference type="HOGENOM" id="CLU_016755_2_0_7"/>
<dbReference type="PANTHER" id="PTHR43014">
    <property type="entry name" value="MERCURIC REDUCTASE"/>
    <property type="match status" value="1"/>
</dbReference>
<name>F3YUS8_DESAF</name>
<comment type="similarity">
    <text evidence="1">Belongs to the class-I pyridine nucleotide-disulfide oxidoreductase family.</text>
</comment>
<feature type="binding site" evidence="4">
    <location>
        <position position="303"/>
    </location>
    <ligand>
        <name>FAD</name>
        <dbReference type="ChEBI" id="CHEBI:57692"/>
    </ligand>
</feature>
<dbReference type="InterPro" id="IPR023753">
    <property type="entry name" value="FAD/NAD-binding_dom"/>
</dbReference>
<dbReference type="eggNOG" id="COG1249">
    <property type="taxonomic scope" value="Bacteria"/>
</dbReference>
<dbReference type="PANTHER" id="PTHR43014:SF5">
    <property type="entry name" value="GLUTATHIONE REDUCTASE (NADPH)"/>
    <property type="match status" value="1"/>
</dbReference>
<evidence type="ECO:0000256" key="1">
    <source>
        <dbReference type="ARBA" id="ARBA00007532"/>
    </source>
</evidence>
<dbReference type="Pfam" id="PF02852">
    <property type="entry name" value="Pyr_redox_dim"/>
    <property type="match status" value="1"/>
</dbReference>
<gene>
    <name evidence="8" type="ORF">Desaf_0754</name>
</gene>
<evidence type="ECO:0000256" key="2">
    <source>
        <dbReference type="ARBA" id="ARBA00022630"/>
    </source>
</evidence>
<evidence type="ECO:0000313" key="8">
    <source>
        <dbReference type="EMBL" id="EGJ49105.1"/>
    </source>
</evidence>
<evidence type="ECO:0000313" key="9">
    <source>
        <dbReference type="Proteomes" id="UP000007844"/>
    </source>
</evidence>
<evidence type="ECO:0000256" key="5">
    <source>
        <dbReference type="PIRSR" id="PIRSR000350-4"/>
    </source>
</evidence>
<dbReference type="PRINTS" id="PR00368">
    <property type="entry name" value="FADPNR"/>
</dbReference>
<dbReference type="PRINTS" id="PR00411">
    <property type="entry name" value="PNDRDTASEI"/>
</dbReference>
<feature type="domain" description="Pyridine nucleotide-disulphide oxidoreductase dimerisation" evidence="6">
    <location>
        <begin position="339"/>
        <end position="439"/>
    </location>
</feature>
<sequence length="448" mass="48675">MNKSVDLFIIGAGVAGGAVAKVARRAGWSVAMAEVDGLGGTCPLRGCEPKKVLWQAAETIWRAAGARKNGLIDTQPRIDWPALMRFKRSFTEPVDASVDQSLHDLGVDVVRGQAEFLAEDRLTVGDREFQASHIFIGTGATPMRLPFEGAQLVTTSDGFLELDELPGSIVFIGGGYISFEFAHIAARCGVFCKIIQRGERALKLFDRDMAELVVAATRDLGVEVVIGEEVTDVQREGDRLRVHVGPERRRLCDCEMVVHGAGRAPNLDGLNLDRAGVERAKRGVRVDAHFRSVSNPRVWSAGDCADTPFQLTPVADMEAWTAAQNMVHGKEITVDYSAVPSVTFTLPPLASVGLTEEQARKKGLEMDVFSGDMSGWSSSRRVGVGRAGYKLLVDKSTDRILGAHLFGHKAEEVINALALAMGHGLTARQLKTFPLAYPTGIYELRYML</sequence>
<protein>
    <submittedName>
        <fullName evidence="8">Glutathione-disulfide reductase</fullName>
    </submittedName>
</protein>
<accession>F3YUS8</accession>
<evidence type="ECO:0000256" key="4">
    <source>
        <dbReference type="PIRSR" id="PIRSR000350-3"/>
    </source>
</evidence>
<evidence type="ECO:0000256" key="3">
    <source>
        <dbReference type="ARBA" id="ARBA00022827"/>
    </source>
</evidence>
<dbReference type="KEGG" id="daf:Desaf_0754"/>
<dbReference type="Gene3D" id="3.30.390.30">
    <property type="match status" value="1"/>
</dbReference>
<dbReference type="InterPro" id="IPR016156">
    <property type="entry name" value="FAD/NAD-linked_Rdtase_dimer_sf"/>
</dbReference>
<organism evidence="8 9">
    <name type="scientific">Desulfocurvibacter africanus subsp. africanus str. Walvis Bay</name>
    <dbReference type="NCBI Taxonomy" id="690850"/>
    <lineage>
        <taxon>Bacteria</taxon>
        <taxon>Pseudomonadati</taxon>
        <taxon>Thermodesulfobacteriota</taxon>
        <taxon>Desulfovibrionia</taxon>
        <taxon>Desulfovibrionales</taxon>
        <taxon>Desulfovibrionaceae</taxon>
        <taxon>Desulfocurvibacter</taxon>
    </lineage>
</organism>
<dbReference type="SUPFAM" id="SSF55424">
    <property type="entry name" value="FAD/NAD-linked reductases, dimerisation (C-terminal) domain"/>
    <property type="match status" value="1"/>
</dbReference>
<dbReference type="Proteomes" id="UP000007844">
    <property type="component" value="Chromosome"/>
</dbReference>
<keyword evidence="4" id="KW-0520">NAD</keyword>
<dbReference type="Pfam" id="PF07992">
    <property type="entry name" value="Pyr_redox_2"/>
    <property type="match status" value="1"/>
</dbReference>
<dbReference type="STRING" id="690850.Desaf_0754"/>
<dbReference type="GO" id="GO:0016491">
    <property type="term" value="F:oxidoreductase activity"/>
    <property type="evidence" value="ECO:0007669"/>
    <property type="project" value="InterPro"/>
</dbReference>
<comment type="cofactor">
    <cofactor evidence="4">
        <name>FAD</name>
        <dbReference type="ChEBI" id="CHEBI:57692"/>
    </cofactor>
    <text evidence="4">Binds 1 FAD per subunit.</text>
</comment>
<dbReference type="GO" id="GO:0000166">
    <property type="term" value="F:nucleotide binding"/>
    <property type="evidence" value="ECO:0007669"/>
    <property type="project" value="UniProtKB-KW"/>
</dbReference>
<feature type="binding site" evidence="4">
    <location>
        <begin position="173"/>
        <end position="180"/>
    </location>
    <ligand>
        <name>NAD(+)</name>
        <dbReference type="ChEBI" id="CHEBI:57540"/>
    </ligand>
</feature>
<dbReference type="AlphaFoldDB" id="F3YUS8"/>
<dbReference type="InterPro" id="IPR001100">
    <property type="entry name" value="Pyr_nuc-diS_OxRdtase"/>
</dbReference>
<feature type="domain" description="FAD/NAD(P)-binding" evidence="7">
    <location>
        <begin position="6"/>
        <end position="319"/>
    </location>
</feature>
<dbReference type="EMBL" id="CP003221">
    <property type="protein sequence ID" value="EGJ49105.1"/>
    <property type="molecule type" value="Genomic_DNA"/>
</dbReference>
<feature type="disulfide bond" description="Redox-active" evidence="5">
    <location>
        <begin position="42"/>
        <end position="47"/>
    </location>
</feature>
<reference evidence="8 9" key="1">
    <citation type="journal article" date="2011" name="J. Bacteriol.">
        <title>Genome sequence of the mercury-methylating and pleomorphic Desulfovibrio africanus Strain Walvis Bay.</title>
        <authorList>
            <person name="Brown S.D."/>
            <person name="Wall J.D."/>
            <person name="Kucken A.M."/>
            <person name="Gilmour C.C."/>
            <person name="Podar M."/>
            <person name="Brandt C.C."/>
            <person name="Teshima H."/>
            <person name="Detter J.C."/>
            <person name="Han C.S."/>
            <person name="Land M.L."/>
            <person name="Lucas S."/>
            <person name="Han J."/>
            <person name="Pennacchio L."/>
            <person name="Nolan M."/>
            <person name="Pitluck S."/>
            <person name="Woyke T."/>
            <person name="Goodwin L."/>
            <person name="Palumbo A.V."/>
            <person name="Elias D.A."/>
        </authorList>
    </citation>
    <scope>NUCLEOTIDE SEQUENCE [LARGE SCALE GENOMIC DNA]</scope>
    <source>
        <strain evidence="8 9">Walvis Bay</strain>
    </source>
</reference>
<keyword evidence="2" id="KW-0285">Flavoprotein</keyword>
<dbReference type="PIRSF" id="PIRSF000350">
    <property type="entry name" value="Mercury_reductase_MerA"/>
    <property type="match status" value="1"/>
</dbReference>
<feature type="binding site" evidence="4">
    <location>
        <position position="51"/>
    </location>
    <ligand>
        <name>FAD</name>
        <dbReference type="ChEBI" id="CHEBI:57692"/>
    </ligand>
</feature>
<evidence type="ECO:0000259" key="7">
    <source>
        <dbReference type="Pfam" id="PF07992"/>
    </source>
</evidence>
<evidence type="ECO:0000259" key="6">
    <source>
        <dbReference type="Pfam" id="PF02852"/>
    </source>
</evidence>